<gene>
    <name evidence="2" type="ORF">RHP49_12055</name>
</gene>
<name>A0ABY9Y0A3_9FLAO</name>
<dbReference type="RefSeq" id="WP_415861609.1">
    <property type="nucleotide sequence ID" value="NZ_CP134536.1"/>
</dbReference>
<sequence length="73" mass="8542">MSVILPDVNIVHLGGQSWKNDSLWSNRISKEIDYSKYLFLQNVTIWPVAFGLFVLGKCIRMLKRVKHKIKRIV</sequence>
<evidence type="ECO:0000313" key="3">
    <source>
        <dbReference type="Proteomes" id="UP001303407"/>
    </source>
</evidence>
<reference evidence="2 3" key="1">
    <citation type="submission" date="2023-09" db="EMBL/GenBank/DDBJ databases">
        <title>Thalassobella suaedae gen. nov., sp. nov., a marine bacterium of the family Flavobacteriaceae isolated from a halophyte Suaeda japonica.</title>
        <authorList>
            <person name="Lee S.Y."/>
            <person name="Hwang C.Y."/>
        </authorList>
    </citation>
    <scope>NUCLEOTIDE SEQUENCE [LARGE SCALE GENOMIC DNA]</scope>
    <source>
        <strain evidence="2 3">HL-DH10</strain>
    </source>
</reference>
<keyword evidence="1" id="KW-1133">Transmembrane helix</keyword>
<keyword evidence="3" id="KW-1185">Reference proteome</keyword>
<accession>A0ABY9Y0A3</accession>
<organism evidence="2 3">
    <name type="scientific">Thalassobellus suaedae</name>
    <dbReference type="NCBI Taxonomy" id="3074124"/>
    <lineage>
        <taxon>Bacteria</taxon>
        <taxon>Pseudomonadati</taxon>
        <taxon>Bacteroidota</taxon>
        <taxon>Flavobacteriia</taxon>
        <taxon>Flavobacteriales</taxon>
        <taxon>Flavobacteriaceae</taxon>
        <taxon>Thalassobellus</taxon>
    </lineage>
</organism>
<feature type="transmembrane region" description="Helical" evidence="1">
    <location>
        <begin position="43"/>
        <end position="62"/>
    </location>
</feature>
<protein>
    <submittedName>
        <fullName evidence="2">Uncharacterized protein</fullName>
    </submittedName>
</protein>
<keyword evidence="1" id="KW-0812">Transmembrane</keyword>
<evidence type="ECO:0000256" key="1">
    <source>
        <dbReference type="SAM" id="Phobius"/>
    </source>
</evidence>
<proteinExistence type="predicted"/>
<keyword evidence="1" id="KW-0472">Membrane</keyword>
<dbReference type="Proteomes" id="UP001303407">
    <property type="component" value="Chromosome"/>
</dbReference>
<evidence type="ECO:0000313" key="2">
    <source>
        <dbReference type="EMBL" id="WNH11629.1"/>
    </source>
</evidence>
<dbReference type="EMBL" id="CP134536">
    <property type="protein sequence ID" value="WNH11629.1"/>
    <property type="molecule type" value="Genomic_DNA"/>
</dbReference>